<dbReference type="SUPFAM" id="SSF53244">
    <property type="entry name" value="MurD-like peptide ligases, peptide-binding domain"/>
    <property type="match status" value="1"/>
</dbReference>
<evidence type="ECO:0000256" key="10">
    <source>
        <dbReference type="ARBA" id="ARBA00022741"/>
    </source>
</evidence>
<evidence type="ECO:0000256" key="6">
    <source>
        <dbReference type="ARBA" id="ARBA00015655"/>
    </source>
</evidence>
<keyword evidence="8 19" id="KW-0436">Ligase</keyword>
<evidence type="ECO:0000256" key="1">
    <source>
        <dbReference type="ARBA" id="ARBA00002734"/>
    </source>
</evidence>
<evidence type="ECO:0000256" key="5">
    <source>
        <dbReference type="ARBA" id="ARBA00012212"/>
    </source>
</evidence>
<evidence type="ECO:0000256" key="3">
    <source>
        <dbReference type="ARBA" id="ARBA00004752"/>
    </source>
</evidence>
<dbReference type="NCBIfam" id="TIGR01087">
    <property type="entry name" value="murD"/>
    <property type="match status" value="1"/>
</dbReference>
<dbReference type="PANTHER" id="PTHR43692">
    <property type="entry name" value="UDP-N-ACETYLMURAMOYLALANINE--D-GLUTAMATE LIGASE"/>
    <property type="match status" value="1"/>
</dbReference>
<dbReference type="InterPro" id="IPR018109">
    <property type="entry name" value="Folylpolyglutamate_synth_CS"/>
</dbReference>
<evidence type="ECO:0000256" key="11">
    <source>
        <dbReference type="ARBA" id="ARBA00022840"/>
    </source>
</evidence>
<evidence type="ECO:0000256" key="7">
    <source>
        <dbReference type="ARBA" id="ARBA00022490"/>
    </source>
</evidence>
<evidence type="ECO:0000256" key="14">
    <source>
        <dbReference type="ARBA" id="ARBA00023306"/>
    </source>
</evidence>
<evidence type="ECO:0000256" key="8">
    <source>
        <dbReference type="ARBA" id="ARBA00022598"/>
    </source>
</evidence>
<evidence type="ECO:0000256" key="17">
    <source>
        <dbReference type="ARBA" id="ARBA00032324"/>
    </source>
</evidence>
<evidence type="ECO:0000256" key="19">
    <source>
        <dbReference type="HAMAP-Rule" id="MF_00639"/>
    </source>
</evidence>
<organism evidence="23 24">
    <name type="scientific">Candidatus Stercoripulliclostridium pullicola</name>
    <dbReference type="NCBI Taxonomy" id="2840953"/>
    <lineage>
        <taxon>Bacteria</taxon>
        <taxon>Bacillati</taxon>
        <taxon>Bacillota</taxon>
        <taxon>Clostridia</taxon>
        <taxon>Eubacteriales</taxon>
        <taxon>Candidatus Stercoripulliclostridium</taxon>
    </lineage>
</organism>
<dbReference type="GO" id="GO:0005737">
    <property type="term" value="C:cytoplasm"/>
    <property type="evidence" value="ECO:0007669"/>
    <property type="project" value="UniProtKB-SubCell"/>
</dbReference>
<dbReference type="Pfam" id="PF08245">
    <property type="entry name" value="Mur_ligase_M"/>
    <property type="match status" value="1"/>
</dbReference>
<evidence type="ECO:0000259" key="21">
    <source>
        <dbReference type="Pfam" id="PF02875"/>
    </source>
</evidence>
<dbReference type="HAMAP" id="MF_00639">
    <property type="entry name" value="MurD"/>
    <property type="match status" value="1"/>
</dbReference>
<feature type="domain" description="Mur ligase central" evidence="22">
    <location>
        <begin position="95"/>
        <end position="268"/>
    </location>
</feature>
<dbReference type="InterPro" id="IPR036615">
    <property type="entry name" value="Mur_ligase_C_dom_sf"/>
</dbReference>
<dbReference type="Gene3D" id="3.90.190.20">
    <property type="entry name" value="Mur ligase, C-terminal domain"/>
    <property type="match status" value="1"/>
</dbReference>
<keyword evidence="10 19" id="KW-0547">Nucleotide-binding</keyword>
<proteinExistence type="inferred from homology"/>
<evidence type="ECO:0000256" key="13">
    <source>
        <dbReference type="ARBA" id="ARBA00022984"/>
    </source>
</evidence>
<dbReference type="GO" id="GO:0009252">
    <property type="term" value="P:peptidoglycan biosynthetic process"/>
    <property type="evidence" value="ECO:0007669"/>
    <property type="project" value="UniProtKB-UniRule"/>
</dbReference>
<dbReference type="GO" id="GO:0008764">
    <property type="term" value="F:UDP-N-acetylmuramoylalanine-D-glutamate ligase activity"/>
    <property type="evidence" value="ECO:0007669"/>
    <property type="project" value="UniProtKB-UniRule"/>
</dbReference>
<comment type="catalytic activity">
    <reaction evidence="18 19 20">
        <text>UDP-N-acetyl-alpha-D-muramoyl-L-alanine + D-glutamate + ATP = UDP-N-acetyl-alpha-D-muramoyl-L-alanyl-D-glutamate + ADP + phosphate + H(+)</text>
        <dbReference type="Rhea" id="RHEA:16429"/>
        <dbReference type="ChEBI" id="CHEBI:15378"/>
        <dbReference type="ChEBI" id="CHEBI:29986"/>
        <dbReference type="ChEBI" id="CHEBI:30616"/>
        <dbReference type="ChEBI" id="CHEBI:43474"/>
        <dbReference type="ChEBI" id="CHEBI:83898"/>
        <dbReference type="ChEBI" id="CHEBI:83900"/>
        <dbReference type="ChEBI" id="CHEBI:456216"/>
        <dbReference type="EC" id="6.3.2.9"/>
    </reaction>
</comment>
<dbReference type="PROSITE" id="PS01011">
    <property type="entry name" value="FOLYLPOLYGLU_SYNT_1"/>
    <property type="match status" value="1"/>
</dbReference>
<keyword evidence="11 19" id="KW-0067">ATP-binding</keyword>
<feature type="binding site" evidence="19">
    <location>
        <begin position="97"/>
        <end position="103"/>
    </location>
    <ligand>
        <name>ATP</name>
        <dbReference type="ChEBI" id="CHEBI:30616"/>
    </ligand>
</feature>
<gene>
    <name evidence="19 23" type="primary">murD</name>
    <name evidence="23" type="ORF">IAB16_02265</name>
</gene>
<accession>A0A940DGB2</accession>
<keyword evidence="7 19" id="KW-0963">Cytoplasm</keyword>
<comment type="caution">
    <text evidence="23">The sequence shown here is derived from an EMBL/GenBank/DDBJ whole genome shotgun (WGS) entry which is preliminary data.</text>
</comment>
<feature type="domain" description="Mur ligase C-terminal" evidence="21">
    <location>
        <begin position="290"/>
        <end position="402"/>
    </location>
</feature>
<evidence type="ECO:0000256" key="4">
    <source>
        <dbReference type="ARBA" id="ARBA00010416"/>
    </source>
</evidence>
<dbReference type="EC" id="6.3.2.9" evidence="5 19"/>
<dbReference type="Gene3D" id="3.40.1190.10">
    <property type="entry name" value="Mur-like, catalytic domain"/>
    <property type="match status" value="1"/>
</dbReference>
<dbReference type="GO" id="GO:0008360">
    <property type="term" value="P:regulation of cell shape"/>
    <property type="evidence" value="ECO:0007669"/>
    <property type="project" value="UniProtKB-KW"/>
</dbReference>
<evidence type="ECO:0000259" key="22">
    <source>
        <dbReference type="Pfam" id="PF08245"/>
    </source>
</evidence>
<evidence type="ECO:0000256" key="12">
    <source>
        <dbReference type="ARBA" id="ARBA00022960"/>
    </source>
</evidence>
<evidence type="ECO:0000313" key="24">
    <source>
        <dbReference type="Proteomes" id="UP000727857"/>
    </source>
</evidence>
<dbReference type="Pfam" id="PF02875">
    <property type="entry name" value="Mur_ligase_C"/>
    <property type="match status" value="1"/>
</dbReference>
<keyword evidence="13 19" id="KW-0573">Peptidoglycan synthesis</keyword>
<evidence type="ECO:0000256" key="2">
    <source>
        <dbReference type="ARBA" id="ARBA00004496"/>
    </source>
</evidence>
<dbReference type="SUPFAM" id="SSF51984">
    <property type="entry name" value="MurCD N-terminal domain"/>
    <property type="match status" value="1"/>
</dbReference>
<keyword evidence="14 19" id="KW-0131">Cell cycle</keyword>
<comment type="function">
    <text evidence="1 19 20">Cell wall formation. Catalyzes the addition of glutamate to the nucleotide precursor UDP-N-acetylmuramoyl-L-alanine (UMA).</text>
</comment>
<keyword evidence="15 19" id="KW-0961">Cell wall biogenesis/degradation</keyword>
<dbReference type="GO" id="GO:0051301">
    <property type="term" value="P:cell division"/>
    <property type="evidence" value="ECO:0007669"/>
    <property type="project" value="UniProtKB-KW"/>
</dbReference>
<evidence type="ECO:0000256" key="16">
    <source>
        <dbReference type="ARBA" id="ARBA00030398"/>
    </source>
</evidence>
<evidence type="ECO:0000256" key="18">
    <source>
        <dbReference type="ARBA" id="ARBA00047632"/>
    </source>
</evidence>
<evidence type="ECO:0000256" key="9">
    <source>
        <dbReference type="ARBA" id="ARBA00022618"/>
    </source>
</evidence>
<name>A0A940DGB2_9FIRM</name>
<evidence type="ECO:0000256" key="20">
    <source>
        <dbReference type="RuleBase" id="RU003664"/>
    </source>
</evidence>
<dbReference type="GO" id="GO:0004326">
    <property type="term" value="F:tetrahydrofolylpolyglutamate synthase activity"/>
    <property type="evidence" value="ECO:0007669"/>
    <property type="project" value="InterPro"/>
</dbReference>
<dbReference type="GO" id="GO:0071555">
    <property type="term" value="P:cell wall organization"/>
    <property type="evidence" value="ECO:0007669"/>
    <property type="project" value="UniProtKB-KW"/>
</dbReference>
<dbReference type="PANTHER" id="PTHR43692:SF1">
    <property type="entry name" value="UDP-N-ACETYLMURAMOYLALANINE--D-GLUTAMATE LIGASE"/>
    <property type="match status" value="1"/>
</dbReference>
<dbReference type="Gene3D" id="3.40.50.720">
    <property type="entry name" value="NAD(P)-binding Rossmann-like Domain"/>
    <property type="match status" value="1"/>
</dbReference>
<sequence>MKTALVMGIQASGISAAALLKREGYEVRLYDDRQETENNWRDRGEEIFAGLDLVVISPSIPGTHPVVKEALARGIRVESEMEFGSKFLTGTKIVVTGTNGKTTTVDMLDKVLKIMGKKARTMGNVGYPVSQVVLDGDQPDYAIIEASSFQLEFCYTLRPKFAVLLNISPDHMDRYARYEDYVNAKKRVFMGQSATDFAVVNWDTKVTRDLAEGLPSAVIQVSAKEQKGDFYLKNNYFYMKGQPLISVRESRAKGEHNRFNMLAVMNVAYRMGAREAELTAFVREYRPLPHRIEYVGTVDGVCFYNDSKGTNVGACLSAVDSVGGGIGLIMGGSDKKEDYCDFFVAIYDKVKFVAVTGGNAEKIYSSAMKVGFTDIEITDTLDEAIEVLTHAEGVDTVLFSPASASFDRYKGYAERGEYFKSRVYALKA</sequence>
<dbReference type="InterPro" id="IPR013221">
    <property type="entry name" value="Mur_ligase_cen"/>
</dbReference>
<comment type="pathway">
    <text evidence="3 19 20">Cell wall biogenesis; peptidoglycan biosynthesis.</text>
</comment>
<dbReference type="InterPro" id="IPR036565">
    <property type="entry name" value="Mur-like_cat_sf"/>
</dbReference>
<dbReference type="GO" id="GO:0005524">
    <property type="term" value="F:ATP binding"/>
    <property type="evidence" value="ECO:0007669"/>
    <property type="project" value="UniProtKB-UniRule"/>
</dbReference>
<dbReference type="InterPro" id="IPR004101">
    <property type="entry name" value="Mur_ligase_C"/>
</dbReference>
<comment type="similarity">
    <text evidence="4 19">Belongs to the MurCDEF family.</text>
</comment>
<dbReference type="EMBL" id="JADINF010000058">
    <property type="protein sequence ID" value="MBO8423839.1"/>
    <property type="molecule type" value="Genomic_DNA"/>
</dbReference>
<evidence type="ECO:0000313" key="23">
    <source>
        <dbReference type="EMBL" id="MBO8423839.1"/>
    </source>
</evidence>
<dbReference type="Proteomes" id="UP000727857">
    <property type="component" value="Unassembled WGS sequence"/>
</dbReference>
<dbReference type="AlphaFoldDB" id="A0A940DGB2"/>
<keyword evidence="12 19" id="KW-0133">Cell shape</keyword>
<reference evidence="23" key="2">
    <citation type="journal article" date="2021" name="PeerJ">
        <title>Extensive microbial diversity within the chicken gut microbiome revealed by metagenomics and culture.</title>
        <authorList>
            <person name="Gilroy R."/>
            <person name="Ravi A."/>
            <person name="Getino M."/>
            <person name="Pursley I."/>
            <person name="Horton D.L."/>
            <person name="Alikhan N.F."/>
            <person name="Baker D."/>
            <person name="Gharbi K."/>
            <person name="Hall N."/>
            <person name="Watson M."/>
            <person name="Adriaenssens E.M."/>
            <person name="Foster-Nyarko E."/>
            <person name="Jarju S."/>
            <person name="Secka A."/>
            <person name="Antonio M."/>
            <person name="Oren A."/>
            <person name="Chaudhuri R.R."/>
            <person name="La Ragione R."/>
            <person name="Hildebrand F."/>
            <person name="Pallen M.J."/>
        </authorList>
    </citation>
    <scope>NUCLEOTIDE SEQUENCE</scope>
    <source>
        <strain evidence="23">517</strain>
    </source>
</reference>
<evidence type="ECO:0000256" key="15">
    <source>
        <dbReference type="ARBA" id="ARBA00023316"/>
    </source>
</evidence>
<dbReference type="InterPro" id="IPR005762">
    <property type="entry name" value="MurD"/>
</dbReference>
<reference evidence="23" key="1">
    <citation type="submission" date="2020-10" db="EMBL/GenBank/DDBJ databases">
        <authorList>
            <person name="Gilroy R."/>
        </authorList>
    </citation>
    <scope>NUCLEOTIDE SEQUENCE</scope>
    <source>
        <strain evidence="23">517</strain>
    </source>
</reference>
<comment type="subcellular location">
    <subcellularLocation>
        <location evidence="2 19 20">Cytoplasm</location>
    </subcellularLocation>
</comment>
<protein>
    <recommendedName>
        <fullName evidence="6 19">UDP-N-acetylmuramoylalanine--D-glutamate ligase</fullName>
        <ecNumber evidence="5 19">6.3.2.9</ecNumber>
    </recommendedName>
    <alternativeName>
        <fullName evidence="17 19">D-glutamic acid-adding enzyme</fullName>
    </alternativeName>
    <alternativeName>
        <fullName evidence="16 19">UDP-N-acetylmuramoyl-L-alanyl-D-glutamate synthetase</fullName>
    </alternativeName>
</protein>
<dbReference type="SUPFAM" id="SSF53623">
    <property type="entry name" value="MurD-like peptide ligases, catalytic domain"/>
    <property type="match status" value="1"/>
</dbReference>
<keyword evidence="9 19" id="KW-0132">Cell division</keyword>